<dbReference type="CDD" id="cd00018">
    <property type="entry name" value="AP2"/>
    <property type="match status" value="1"/>
</dbReference>
<gene>
    <name evidence="8" type="ORF">Fot_03136</name>
</gene>
<evidence type="ECO:0000256" key="1">
    <source>
        <dbReference type="ARBA" id="ARBA00004123"/>
    </source>
</evidence>
<dbReference type="Pfam" id="PF00847">
    <property type="entry name" value="AP2"/>
    <property type="match status" value="1"/>
</dbReference>
<dbReference type="SMART" id="SM00380">
    <property type="entry name" value="AP2"/>
    <property type="match status" value="1"/>
</dbReference>
<evidence type="ECO:0000313" key="9">
    <source>
        <dbReference type="Proteomes" id="UP001604277"/>
    </source>
</evidence>
<dbReference type="GO" id="GO:0009873">
    <property type="term" value="P:ethylene-activated signaling pathway"/>
    <property type="evidence" value="ECO:0007669"/>
    <property type="project" value="UniProtKB-KW"/>
</dbReference>
<evidence type="ECO:0000256" key="6">
    <source>
        <dbReference type="ARBA" id="ARBA00023242"/>
    </source>
</evidence>
<reference evidence="9" key="1">
    <citation type="submission" date="2024-07" db="EMBL/GenBank/DDBJ databases">
        <title>Two chromosome-level genome assemblies of Korean endemic species Abeliophyllum distichum and Forsythia ovata (Oleaceae).</title>
        <authorList>
            <person name="Jang H."/>
        </authorList>
    </citation>
    <scope>NUCLEOTIDE SEQUENCE [LARGE SCALE GENOMIC DNA]</scope>
</reference>
<evidence type="ECO:0000256" key="2">
    <source>
        <dbReference type="ARBA" id="ARBA00022745"/>
    </source>
</evidence>
<comment type="subcellular location">
    <subcellularLocation>
        <location evidence="1">Nucleus</location>
    </subcellularLocation>
</comment>
<organism evidence="8 9">
    <name type="scientific">Forsythia ovata</name>
    <dbReference type="NCBI Taxonomy" id="205694"/>
    <lineage>
        <taxon>Eukaryota</taxon>
        <taxon>Viridiplantae</taxon>
        <taxon>Streptophyta</taxon>
        <taxon>Embryophyta</taxon>
        <taxon>Tracheophyta</taxon>
        <taxon>Spermatophyta</taxon>
        <taxon>Magnoliopsida</taxon>
        <taxon>eudicotyledons</taxon>
        <taxon>Gunneridae</taxon>
        <taxon>Pentapetalae</taxon>
        <taxon>asterids</taxon>
        <taxon>lamiids</taxon>
        <taxon>Lamiales</taxon>
        <taxon>Oleaceae</taxon>
        <taxon>Forsythieae</taxon>
        <taxon>Forsythia</taxon>
    </lineage>
</organism>
<evidence type="ECO:0000256" key="5">
    <source>
        <dbReference type="ARBA" id="ARBA00023163"/>
    </source>
</evidence>
<keyword evidence="6" id="KW-0539">Nucleus</keyword>
<sequence length="238" mass="26039">MKEHSHATTASQNLPRHQLVSSMKGSFKSDYESESSAVRKHPWGQYAAEIHDPWKKTRVWLGTFDILEEAALAYDGAARSFRGTKAKTNFLAPSLSHPLDLNLTSDHRWVSLSGSIVLNDFLQTGVLKYASFKAADHSLSPERNGRHVAASSGAPVAEGDCPAKYFGIVRHRLPIDLNEPPPLWINTFGYIHKGGGSFKSMGNPRLTIPKYFAGLSPSATGAPEEVATCPPFPARDKL</sequence>
<comment type="caution">
    <text evidence="8">The sequence shown here is derived from an EMBL/GenBank/DDBJ whole genome shotgun (WGS) entry which is preliminary data.</text>
</comment>
<evidence type="ECO:0000256" key="3">
    <source>
        <dbReference type="ARBA" id="ARBA00023015"/>
    </source>
</evidence>
<protein>
    <submittedName>
        <fullName evidence="8">Ethylene-responsive transcription factor 12</fullName>
    </submittedName>
</protein>
<dbReference type="PANTHER" id="PTHR31677:SF202">
    <property type="entry name" value="ETHYLENE-RESPONSIVE TRANSCRIPTION FACTOR 12"/>
    <property type="match status" value="1"/>
</dbReference>
<keyword evidence="9" id="KW-1185">Reference proteome</keyword>
<dbReference type="InterPro" id="IPR036955">
    <property type="entry name" value="AP2/ERF_dom_sf"/>
</dbReference>
<evidence type="ECO:0000259" key="7">
    <source>
        <dbReference type="PROSITE" id="PS51032"/>
    </source>
</evidence>
<dbReference type="Proteomes" id="UP001604277">
    <property type="component" value="Unassembled WGS sequence"/>
</dbReference>
<dbReference type="PROSITE" id="PS51032">
    <property type="entry name" value="AP2_ERF"/>
    <property type="match status" value="1"/>
</dbReference>
<keyword evidence="2" id="KW-0936">Ethylene signaling pathway</keyword>
<accession>A0ABD1X8Y1</accession>
<dbReference type="Gene3D" id="3.30.730.10">
    <property type="entry name" value="AP2/ERF domain"/>
    <property type="match status" value="1"/>
</dbReference>
<name>A0ABD1X8Y1_9LAMI</name>
<feature type="domain" description="AP2/ERF" evidence="7">
    <location>
        <begin position="22"/>
        <end position="91"/>
    </location>
</feature>
<keyword evidence="4" id="KW-0238">DNA-binding</keyword>
<dbReference type="PRINTS" id="PR00367">
    <property type="entry name" value="ETHRSPELEMNT"/>
</dbReference>
<dbReference type="SUPFAM" id="SSF54171">
    <property type="entry name" value="DNA-binding domain"/>
    <property type="match status" value="1"/>
</dbReference>
<dbReference type="EMBL" id="JBFOLJ010000001">
    <property type="protein sequence ID" value="KAL2558397.1"/>
    <property type="molecule type" value="Genomic_DNA"/>
</dbReference>
<dbReference type="PANTHER" id="PTHR31677">
    <property type="entry name" value="AP2 DOMAIN CLASS TRANSCRIPTION FACTOR"/>
    <property type="match status" value="1"/>
</dbReference>
<keyword evidence="5" id="KW-0804">Transcription</keyword>
<dbReference type="GO" id="GO:0005634">
    <property type="term" value="C:nucleus"/>
    <property type="evidence" value="ECO:0007669"/>
    <property type="project" value="UniProtKB-SubCell"/>
</dbReference>
<dbReference type="AlphaFoldDB" id="A0ABD1X8Y1"/>
<evidence type="ECO:0000313" key="8">
    <source>
        <dbReference type="EMBL" id="KAL2558397.1"/>
    </source>
</evidence>
<keyword evidence="3" id="KW-0805">Transcription regulation</keyword>
<evidence type="ECO:0000256" key="4">
    <source>
        <dbReference type="ARBA" id="ARBA00023125"/>
    </source>
</evidence>
<proteinExistence type="predicted"/>
<dbReference type="InterPro" id="IPR001471">
    <property type="entry name" value="AP2/ERF_dom"/>
</dbReference>
<dbReference type="InterPro" id="IPR016177">
    <property type="entry name" value="DNA-bd_dom_sf"/>
</dbReference>
<dbReference type="GO" id="GO:0003677">
    <property type="term" value="F:DNA binding"/>
    <property type="evidence" value="ECO:0007669"/>
    <property type="project" value="UniProtKB-KW"/>
</dbReference>